<evidence type="ECO:0000313" key="2">
    <source>
        <dbReference type="EMBL" id="MFC7189442.1"/>
    </source>
</evidence>
<dbReference type="GO" id="GO:0016787">
    <property type="term" value="F:hydrolase activity"/>
    <property type="evidence" value="ECO:0007669"/>
    <property type="project" value="UniProtKB-KW"/>
</dbReference>
<feature type="transmembrane region" description="Helical" evidence="1">
    <location>
        <begin position="59"/>
        <end position="79"/>
    </location>
</feature>
<name>A0ABD5YKM2_9EURY</name>
<dbReference type="Pfam" id="PF04307">
    <property type="entry name" value="YdjM"/>
    <property type="match status" value="1"/>
</dbReference>
<dbReference type="EMBL" id="JBHTAX010000001">
    <property type="protein sequence ID" value="MFC7189442.1"/>
    <property type="molecule type" value="Genomic_DNA"/>
</dbReference>
<protein>
    <submittedName>
        <fullName evidence="2">Metal-dependent hydrolase</fullName>
    </submittedName>
</protein>
<organism evidence="2 3">
    <name type="scientific">Halocatena marina</name>
    <dbReference type="NCBI Taxonomy" id="2934937"/>
    <lineage>
        <taxon>Archaea</taxon>
        <taxon>Methanobacteriati</taxon>
        <taxon>Methanobacteriota</taxon>
        <taxon>Stenosarchaea group</taxon>
        <taxon>Halobacteria</taxon>
        <taxon>Halobacteriales</taxon>
        <taxon>Natronomonadaceae</taxon>
        <taxon>Halocatena</taxon>
    </lineage>
</organism>
<reference evidence="2 3" key="1">
    <citation type="journal article" date="2019" name="Int. J. Syst. Evol. Microbiol.">
        <title>The Global Catalogue of Microorganisms (GCM) 10K type strain sequencing project: providing services to taxonomists for standard genome sequencing and annotation.</title>
        <authorList>
            <consortium name="The Broad Institute Genomics Platform"/>
            <consortium name="The Broad Institute Genome Sequencing Center for Infectious Disease"/>
            <person name="Wu L."/>
            <person name="Ma J."/>
        </authorList>
    </citation>
    <scope>NUCLEOTIDE SEQUENCE [LARGE SCALE GENOMIC DNA]</scope>
    <source>
        <strain evidence="2 3">RDMS1</strain>
    </source>
</reference>
<keyword evidence="1" id="KW-1133">Transmembrane helix</keyword>
<proteinExistence type="predicted"/>
<keyword evidence="2" id="KW-0378">Hydrolase</keyword>
<feature type="transmembrane region" description="Helical" evidence="1">
    <location>
        <begin position="117"/>
        <end position="135"/>
    </location>
</feature>
<gene>
    <name evidence="2" type="ORF">ACFQL7_05985</name>
</gene>
<feature type="transmembrane region" description="Helical" evidence="1">
    <location>
        <begin position="165"/>
        <end position="188"/>
    </location>
</feature>
<keyword evidence="3" id="KW-1185">Reference proteome</keyword>
<sequence length="189" mass="20328">MKRRGHQGVVLLAVAGIIYAFGLSRPLLSTVAIVGIWWLEPLPDKDHRIGWLAHRKTSHSLVAVGLSGVFFGGLGWLIGRYAVEPIVATLFAEPVSAGDGVLSWWTARFVALDAPTLAVAGMWIGIWAIVIHLLGDVITKGGLQPLLPFSRWKLRFSPLAYDNRVANNGLFVLGALAVVASLASIFGLL</sequence>
<accession>A0ABD5YKM2</accession>
<dbReference type="Proteomes" id="UP001596417">
    <property type="component" value="Unassembled WGS sequence"/>
</dbReference>
<comment type="caution">
    <text evidence="2">The sequence shown here is derived from an EMBL/GenBank/DDBJ whole genome shotgun (WGS) entry which is preliminary data.</text>
</comment>
<keyword evidence="1" id="KW-0812">Transmembrane</keyword>
<evidence type="ECO:0000256" key="1">
    <source>
        <dbReference type="SAM" id="Phobius"/>
    </source>
</evidence>
<dbReference type="InterPro" id="IPR007404">
    <property type="entry name" value="YdjM-like"/>
</dbReference>
<feature type="transmembrane region" description="Helical" evidence="1">
    <location>
        <begin position="9"/>
        <end position="39"/>
    </location>
</feature>
<dbReference type="RefSeq" id="WP_248905521.1">
    <property type="nucleotide sequence ID" value="NZ_CP109979.1"/>
</dbReference>
<evidence type="ECO:0000313" key="3">
    <source>
        <dbReference type="Proteomes" id="UP001596417"/>
    </source>
</evidence>
<keyword evidence="1" id="KW-0472">Membrane</keyword>
<dbReference type="GeneID" id="76199011"/>
<dbReference type="AlphaFoldDB" id="A0ABD5YKM2"/>